<feature type="coiled-coil region" evidence="1">
    <location>
        <begin position="144"/>
        <end position="198"/>
    </location>
</feature>
<evidence type="ECO:0000313" key="3">
    <source>
        <dbReference type="Proteomes" id="UP001470230"/>
    </source>
</evidence>
<dbReference type="Proteomes" id="UP001470230">
    <property type="component" value="Unassembled WGS sequence"/>
</dbReference>
<organism evidence="2 3">
    <name type="scientific">Tritrichomonas musculus</name>
    <dbReference type="NCBI Taxonomy" id="1915356"/>
    <lineage>
        <taxon>Eukaryota</taxon>
        <taxon>Metamonada</taxon>
        <taxon>Parabasalia</taxon>
        <taxon>Tritrichomonadida</taxon>
        <taxon>Tritrichomonadidae</taxon>
        <taxon>Tritrichomonas</taxon>
    </lineage>
</organism>
<protein>
    <submittedName>
        <fullName evidence="2">Uncharacterized protein</fullName>
    </submittedName>
</protein>
<keyword evidence="3" id="KW-1185">Reference proteome</keyword>
<keyword evidence="1" id="KW-0175">Coiled coil</keyword>
<evidence type="ECO:0000313" key="2">
    <source>
        <dbReference type="EMBL" id="KAK8894849.1"/>
    </source>
</evidence>
<accession>A0ABR2KUQ8</accession>
<dbReference type="Gene3D" id="1.20.1270.60">
    <property type="entry name" value="Arfaptin homology (AH) domain/BAR domain"/>
    <property type="match status" value="1"/>
</dbReference>
<feature type="coiled-coil region" evidence="1">
    <location>
        <begin position="355"/>
        <end position="382"/>
    </location>
</feature>
<gene>
    <name evidence="2" type="ORF">M9Y10_023289</name>
</gene>
<comment type="caution">
    <text evidence="2">The sequence shown here is derived from an EMBL/GenBank/DDBJ whole genome shotgun (WGS) entry which is preliminary data.</text>
</comment>
<dbReference type="EMBL" id="JAPFFF010000003">
    <property type="protein sequence ID" value="KAK8894849.1"/>
    <property type="molecule type" value="Genomic_DNA"/>
</dbReference>
<dbReference type="InterPro" id="IPR027267">
    <property type="entry name" value="AH/BAR_dom_sf"/>
</dbReference>
<reference evidence="2 3" key="1">
    <citation type="submission" date="2024-04" db="EMBL/GenBank/DDBJ databases">
        <title>Tritrichomonas musculus Genome.</title>
        <authorList>
            <person name="Alves-Ferreira E."/>
            <person name="Grigg M."/>
            <person name="Lorenzi H."/>
            <person name="Galac M."/>
        </authorList>
    </citation>
    <scope>NUCLEOTIDE SEQUENCE [LARGE SCALE GENOMIC DNA]</scope>
    <source>
        <strain evidence="2 3">EAF2021</strain>
    </source>
</reference>
<proteinExistence type="predicted"/>
<sequence length="425" mass="48729">MSNTNYRETFAKIRKVKESNLALLNSMIQCVTTFTGKITKLIENLGKISNELPTKKLKKKNMFFKQESDDRYEVVDPNFTSTWITITSGYVCKPQGLEEMSEVMREFFIEKLKSVHDSYIESNNMIESTFQVYLKDFDEVRDKYTKAMQNYNSLLARIEQITEKLKPENTNGKNPDYIEKLKSQLSDAKDDFPSIESQAATLTEDFNEANKTFSISSERLLSEFERIDKEYGSQLRSVFAEFFDKYPNVIETDTKVSNDIQRMTNPNNIPQDTETSNIDNLKEVFATPNFQLPPFNISEFIDPSEVFNTELLQKLATVTSNSIPGFPPGSLVVILNDNGKEITIADVVNMKSTVVKKSDIQIEKLKRTIAQLKEDYAIQTETNSFVWKANEYLLVTPHKNLTGQTVWCTDMFGRSGAVPFNKLNQ</sequence>
<dbReference type="SUPFAM" id="SSF103657">
    <property type="entry name" value="BAR/IMD domain-like"/>
    <property type="match status" value="1"/>
</dbReference>
<name>A0ABR2KUQ8_9EUKA</name>
<evidence type="ECO:0000256" key="1">
    <source>
        <dbReference type="SAM" id="Coils"/>
    </source>
</evidence>